<comment type="caution">
    <text evidence="1">The sequence shown here is derived from an EMBL/GenBank/DDBJ whole genome shotgun (WGS) entry which is preliminary data.</text>
</comment>
<evidence type="ECO:0000313" key="1">
    <source>
        <dbReference type="EMBL" id="GJJ06733.1"/>
    </source>
</evidence>
<accession>A0AAV5A279</accession>
<reference evidence="1" key="1">
    <citation type="submission" date="2021-10" db="EMBL/GenBank/DDBJ databases">
        <title>De novo Genome Assembly of Clathrus columnatus (Basidiomycota, Fungi) Using Illumina and Nanopore Sequence Data.</title>
        <authorList>
            <person name="Ogiso-Tanaka E."/>
            <person name="Itagaki H."/>
            <person name="Hosoya T."/>
            <person name="Hosaka K."/>
        </authorList>
    </citation>
    <scope>NUCLEOTIDE SEQUENCE</scope>
    <source>
        <strain evidence="1">MO-923</strain>
    </source>
</reference>
<protein>
    <submittedName>
        <fullName evidence="1">Uncharacterized protein</fullName>
    </submittedName>
</protein>
<gene>
    <name evidence="1" type="ORF">Clacol_000929</name>
</gene>
<proteinExistence type="predicted"/>
<sequence length="232" mass="26119">MLINVNTMACGTPDLRENLDLGMERQKKILDLITLWYKTAAQTDPPPVTDKSILSYNSKVTYYYTYDVQQKSNILNLVIAGLNAAVAGITGVVIDFNSIANLVAQSLTDTTLNETGQGYSTCVLQSFQGEFMGTKCLYKPMVVAVSFNFSATEYKTSANVAAFGYWVYLFVTALPFRSASEEYHHHRRRYYKTVQGATLDFEIPDDMQIVGKRFMTKAELDAFRPTSFTRDH</sequence>
<keyword evidence="2" id="KW-1185">Reference proteome</keyword>
<dbReference type="AlphaFoldDB" id="A0AAV5A279"/>
<organism evidence="1 2">
    <name type="scientific">Clathrus columnatus</name>
    <dbReference type="NCBI Taxonomy" id="1419009"/>
    <lineage>
        <taxon>Eukaryota</taxon>
        <taxon>Fungi</taxon>
        <taxon>Dikarya</taxon>
        <taxon>Basidiomycota</taxon>
        <taxon>Agaricomycotina</taxon>
        <taxon>Agaricomycetes</taxon>
        <taxon>Phallomycetidae</taxon>
        <taxon>Phallales</taxon>
        <taxon>Clathraceae</taxon>
        <taxon>Clathrus</taxon>
    </lineage>
</organism>
<evidence type="ECO:0000313" key="2">
    <source>
        <dbReference type="Proteomes" id="UP001050691"/>
    </source>
</evidence>
<name>A0AAV5A279_9AGAM</name>
<dbReference type="Proteomes" id="UP001050691">
    <property type="component" value="Unassembled WGS sequence"/>
</dbReference>
<dbReference type="EMBL" id="BPWL01000001">
    <property type="protein sequence ID" value="GJJ06733.1"/>
    <property type="molecule type" value="Genomic_DNA"/>
</dbReference>